<comment type="cofactor">
    <cofactor evidence="2">
        <name>Mg(2+)</name>
        <dbReference type="ChEBI" id="CHEBI:18420"/>
    </cofactor>
</comment>
<keyword evidence="9" id="KW-0863">Zinc-finger</keyword>
<dbReference type="OrthoDB" id="6513042at2759"/>
<dbReference type="Pfam" id="PF00636">
    <property type="entry name" value="Ribonuclease_3"/>
    <property type="match status" value="2"/>
</dbReference>
<gene>
    <name evidence="13" type="ORF">CBR_g24199</name>
</gene>
<dbReference type="Gramene" id="GBG77752">
    <property type="protein sequence ID" value="GBG77752"/>
    <property type="gene ID" value="CBR_g24199"/>
</dbReference>
<evidence type="ECO:0000259" key="11">
    <source>
        <dbReference type="PROSITE" id="PS50142"/>
    </source>
</evidence>
<feature type="domain" description="RNase III" evidence="11">
    <location>
        <begin position="677"/>
        <end position="827"/>
    </location>
</feature>
<dbReference type="CDD" id="cd00593">
    <property type="entry name" value="RIBOc"/>
    <property type="match status" value="2"/>
</dbReference>
<feature type="domain" description="RNase III" evidence="11">
    <location>
        <begin position="335"/>
        <end position="470"/>
    </location>
</feature>
<dbReference type="SUPFAM" id="SSF69065">
    <property type="entry name" value="RNase III domain-like"/>
    <property type="match status" value="2"/>
</dbReference>
<dbReference type="Gene3D" id="1.10.1520.10">
    <property type="entry name" value="Ribonuclease III domain"/>
    <property type="match status" value="2"/>
</dbReference>
<dbReference type="PROSITE" id="PS50142">
    <property type="entry name" value="RNASE_3_2"/>
    <property type="match status" value="2"/>
</dbReference>
<dbReference type="FunFam" id="1.10.1520.10:FF:000004">
    <property type="entry name" value="Endoribonuclease dicer-like 1"/>
    <property type="match status" value="1"/>
</dbReference>
<evidence type="ECO:0000256" key="8">
    <source>
        <dbReference type="ARBA" id="ARBA00022884"/>
    </source>
</evidence>
<organism evidence="13 14">
    <name type="scientific">Chara braunii</name>
    <name type="common">Braun's stonewort</name>
    <dbReference type="NCBI Taxonomy" id="69332"/>
    <lineage>
        <taxon>Eukaryota</taxon>
        <taxon>Viridiplantae</taxon>
        <taxon>Streptophyta</taxon>
        <taxon>Charophyceae</taxon>
        <taxon>Charales</taxon>
        <taxon>Characeae</taxon>
        <taxon>Chara</taxon>
    </lineage>
</organism>
<dbReference type="STRING" id="69332.A0A388L687"/>
<evidence type="ECO:0000256" key="7">
    <source>
        <dbReference type="ARBA" id="ARBA00022842"/>
    </source>
</evidence>
<keyword evidence="9" id="KW-0862">Zinc</keyword>
<keyword evidence="3" id="KW-0540">Nuclease</keyword>
<feature type="compositionally biased region" description="Basic and acidic residues" evidence="10">
    <location>
        <begin position="121"/>
        <end position="131"/>
    </location>
</feature>
<dbReference type="GO" id="GO:0006396">
    <property type="term" value="P:RNA processing"/>
    <property type="evidence" value="ECO:0007669"/>
    <property type="project" value="InterPro"/>
</dbReference>
<feature type="compositionally biased region" description="Low complexity" evidence="10">
    <location>
        <begin position="1188"/>
        <end position="1200"/>
    </location>
</feature>
<reference evidence="13 14" key="1">
    <citation type="journal article" date="2018" name="Cell">
        <title>The Chara Genome: Secondary Complexity and Implications for Plant Terrestrialization.</title>
        <authorList>
            <person name="Nishiyama T."/>
            <person name="Sakayama H."/>
            <person name="Vries J.D."/>
            <person name="Buschmann H."/>
            <person name="Saint-Marcoux D."/>
            <person name="Ullrich K.K."/>
            <person name="Haas F.B."/>
            <person name="Vanderstraeten L."/>
            <person name="Becker D."/>
            <person name="Lang D."/>
            <person name="Vosolsobe S."/>
            <person name="Rombauts S."/>
            <person name="Wilhelmsson P.K.I."/>
            <person name="Janitza P."/>
            <person name="Kern R."/>
            <person name="Heyl A."/>
            <person name="Rumpler F."/>
            <person name="Villalobos L.I.A.C."/>
            <person name="Clay J.M."/>
            <person name="Skokan R."/>
            <person name="Toyoda A."/>
            <person name="Suzuki Y."/>
            <person name="Kagoshima H."/>
            <person name="Schijlen E."/>
            <person name="Tajeshwar N."/>
            <person name="Catarino B."/>
            <person name="Hetherington A.J."/>
            <person name="Saltykova A."/>
            <person name="Bonnot C."/>
            <person name="Breuninger H."/>
            <person name="Symeonidi A."/>
            <person name="Radhakrishnan G.V."/>
            <person name="Van Nieuwerburgh F."/>
            <person name="Deforce D."/>
            <person name="Chang C."/>
            <person name="Karol K.G."/>
            <person name="Hedrich R."/>
            <person name="Ulvskov P."/>
            <person name="Glockner G."/>
            <person name="Delwiche C.F."/>
            <person name="Petrasek J."/>
            <person name="Van de Peer Y."/>
            <person name="Friml J."/>
            <person name="Beilby M."/>
            <person name="Dolan L."/>
            <person name="Kohara Y."/>
            <person name="Sugano S."/>
            <person name="Fujiyama A."/>
            <person name="Delaux P.-M."/>
            <person name="Quint M."/>
            <person name="TheiBen G."/>
            <person name="Hagemann M."/>
            <person name="Harholt J."/>
            <person name="Dunand C."/>
            <person name="Zachgo S."/>
            <person name="Langdale J."/>
            <person name="Maumus F."/>
            <person name="Straeten D.V.D."/>
            <person name="Gould S.B."/>
            <person name="Rensing S.A."/>
        </authorList>
    </citation>
    <scope>NUCLEOTIDE SEQUENCE [LARGE SCALE GENOMIC DNA]</scope>
    <source>
        <strain evidence="13 14">S276</strain>
    </source>
</reference>
<dbReference type="PANTHER" id="PTHR14950">
    <property type="entry name" value="DICER-RELATED"/>
    <property type="match status" value="1"/>
</dbReference>
<evidence type="ECO:0000256" key="3">
    <source>
        <dbReference type="ARBA" id="ARBA00022722"/>
    </source>
</evidence>
<feature type="region of interest" description="Disordered" evidence="10">
    <location>
        <begin position="1120"/>
        <end position="1140"/>
    </location>
</feature>
<evidence type="ECO:0000313" key="14">
    <source>
        <dbReference type="Proteomes" id="UP000265515"/>
    </source>
</evidence>
<feature type="region of interest" description="Disordered" evidence="10">
    <location>
        <begin position="109"/>
        <end position="134"/>
    </location>
</feature>
<dbReference type="InterPro" id="IPR036397">
    <property type="entry name" value="RNaseH_sf"/>
</dbReference>
<evidence type="ECO:0000256" key="5">
    <source>
        <dbReference type="ARBA" id="ARBA00022759"/>
    </source>
</evidence>
<keyword evidence="5" id="KW-0255">Endonuclease</keyword>
<evidence type="ECO:0000256" key="10">
    <source>
        <dbReference type="SAM" id="MobiDB-lite"/>
    </source>
</evidence>
<dbReference type="InterPro" id="IPR056924">
    <property type="entry name" value="SH3_Tf2-1"/>
</dbReference>
<comment type="cofactor">
    <cofactor evidence="1">
        <name>Mn(2+)</name>
        <dbReference type="ChEBI" id="CHEBI:29035"/>
    </cofactor>
</comment>
<keyword evidence="14" id="KW-1185">Reference proteome</keyword>
<dbReference type="InterPro" id="IPR012337">
    <property type="entry name" value="RNaseH-like_sf"/>
</dbReference>
<feature type="region of interest" description="Disordered" evidence="10">
    <location>
        <begin position="1181"/>
        <end position="1200"/>
    </location>
</feature>
<dbReference type="FunFam" id="3.30.70.270:FF:000020">
    <property type="entry name" value="Transposon Tf2-6 polyprotein-like Protein"/>
    <property type="match status" value="1"/>
</dbReference>
<comment type="caution">
    <text evidence="13">The sequence shown here is derived from an EMBL/GenBank/DDBJ whole genome shotgun (WGS) entry which is preliminary data.</text>
</comment>
<dbReference type="InterPro" id="IPR043128">
    <property type="entry name" value="Rev_trsase/Diguanyl_cyclase"/>
</dbReference>
<dbReference type="Gene3D" id="3.30.70.270">
    <property type="match status" value="2"/>
</dbReference>
<feature type="domain" description="CCHC-type" evidence="12">
    <location>
        <begin position="1157"/>
        <end position="1172"/>
    </location>
</feature>
<protein>
    <recommendedName>
        <fullName evidence="15">CCHC-type domain-containing protein</fullName>
    </recommendedName>
</protein>
<dbReference type="SMART" id="SM00535">
    <property type="entry name" value="RIBOc"/>
    <property type="match status" value="2"/>
</dbReference>
<accession>A0A388L687</accession>
<dbReference type="InterPro" id="IPR036389">
    <property type="entry name" value="RNase_III_sf"/>
</dbReference>
<dbReference type="InterPro" id="IPR016197">
    <property type="entry name" value="Chromo-like_dom_sf"/>
</dbReference>
<dbReference type="Gene3D" id="3.30.420.10">
    <property type="entry name" value="Ribonuclease H-like superfamily/Ribonuclease H"/>
    <property type="match status" value="1"/>
</dbReference>
<evidence type="ECO:0008006" key="15">
    <source>
        <dbReference type="Google" id="ProtNLM"/>
    </source>
</evidence>
<dbReference type="Pfam" id="PF24626">
    <property type="entry name" value="SH3_Tf2-1"/>
    <property type="match status" value="1"/>
</dbReference>
<evidence type="ECO:0000256" key="9">
    <source>
        <dbReference type="PROSITE-ProRule" id="PRU00047"/>
    </source>
</evidence>
<dbReference type="PANTHER" id="PTHR14950:SF37">
    <property type="entry name" value="ENDORIBONUCLEASE DICER"/>
    <property type="match status" value="1"/>
</dbReference>
<dbReference type="GO" id="GO:0004525">
    <property type="term" value="F:ribonuclease III activity"/>
    <property type="evidence" value="ECO:0007669"/>
    <property type="project" value="InterPro"/>
</dbReference>
<dbReference type="PROSITE" id="PS50158">
    <property type="entry name" value="ZF_CCHC"/>
    <property type="match status" value="1"/>
</dbReference>
<evidence type="ECO:0000313" key="13">
    <source>
        <dbReference type="EMBL" id="GBG77752.1"/>
    </source>
</evidence>
<evidence type="ECO:0000256" key="4">
    <source>
        <dbReference type="ARBA" id="ARBA00022723"/>
    </source>
</evidence>
<dbReference type="InterPro" id="IPR041577">
    <property type="entry name" value="RT_RNaseH_2"/>
</dbReference>
<dbReference type="SUPFAM" id="SSF53098">
    <property type="entry name" value="Ribonuclease H-like"/>
    <property type="match status" value="1"/>
</dbReference>
<name>A0A388L687_CHABU</name>
<dbReference type="InterPro" id="IPR043502">
    <property type="entry name" value="DNA/RNA_pol_sf"/>
</dbReference>
<dbReference type="Proteomes" id="UP000265515">
    <property type="component" value="Unassembled WGS sequence"/>
</dbReference>
<evidence type="ECO:0000259" key="12">
    <source>
        <dbReference type="PROSITE" id="PS50158"/>
    </source>
</evidence>
<sequence length="1610" mass="181699">MSTATCYRLRRSFNAEVNRVKGETKEIEQDSGGENVEGAGTMAQDSAAGDDITTENRFERLKNEQEVNEFYATQYGWKARMDKNDITVHNAGYSKQFIWSKSYQPQGLKRAEQKRRAQQQEAEHSGCRDQDLSDSAQVLGVDEQIKEEKRQAAILEAQVEVPKDQNRKLEEDTINLKKIAYAPHADIDATAKLYARQDPGKRIILPYRWNSGNADWEVAIQRSLTLITAKDSHCEHDILKERITKDLPWQAHVIGDLNHDREEWEDTKGTMHMLDYRPAMIELQEKAVLEEGLIWMPWQVVETIPYGLLGGLEVAEWVARGVVIVTKADMFAWQPDYIDGKMDIMATTVEWTRVREALTPAITEEVVNYERDEFLGDALLKFFVTMHIFVQHPMMREGEMSFLREELVSNNSLFKKAAVKNLDRFMICERLSPACFSELSGVPFKEIYQKQRFWWENEEAVFSSVKNSLGDDASGSDNADSLMPHDKIGDDVKHVATISMIDKWRAELERGVPNSTINQEELKSGGAVPDISSMYKEEPNSEGLVPPVSEINREGSRTESAVTSIGTISPVEPKSEGRGVSQGLILEREDGNIGMPAEDEADERGLRLQDGKRLIKYKTLADAVEALAAMFYLTGGESACKHLLEWFGIPAGISEQTKAIAVERESAEVEVPPTFNLAEIENTLTYKFKNANLLVNALTHTGHEQRCYQRMEFIGDAVLDLVVAEHLYSNYPGFVPDKLTAARSMCVRKQNFARIAVQRQLWRFLRTDSKALQEEIQTYVKDLCAEIDKQQDSSLASLQLLLWSVQGPKVLGDIVEAIAGAILIDSGFDMARVKQPLVLTPEEIAIRQADAQEAQLQKALGEIKAEKQRMIRRRARMQWRQADISELEKMDLANMDANVYVKCKLTLPHEEVLVAASYLEGSAARLLSGLVQLQGYDHDFRARAVNQKLEDFLKLVEERWHDPQEAQKATDAILTLSNRPFKSVRDATDAVERLICVPGVRYEPQVLLTTYLRCLPMKLKNQLAGEANINVHYFPSFSKKALDLDAKIGHGHQPTTDGRKKSLPPNWKAKGRIMFVDNDGSTIELDDDFQEGVGSEVGSVETSGGGVVTASVQKGEAIGRCREGSRSRSQVDPNAPPWEKAGLTEDVWRDRYTRQTCIRCGQYGHNQFKCRKKKVTEKIPPTMGQAMGSSASVGSNVANSSGTTPGNTVLSLLRQHQIKINGEKCEFGRTRILYLGHEIFAEGLKPDDAKVASIRDWPRPQSMTEMRSFLGMTDYYHNFVKNYSIVAAPLTDLTRLDTPWEWTGGCEAAFRHLKHALMHHEVLKLPDPDKPFIVTTDASQYGIGAVPAQQEGPKLRRVEYMSKKMPSQKLAAEQGTQLQMTSGNHPEANGQAEQLNHAVQHLLRHYIKPNQVGWDEKLAVIATLYNNAVHNATGGTSGDDRVRRPSTFQAGDRVWVKSSELGQEHGISRKLMPQYFGPWEVLDIVGDDPDGPSYVVRIPGHLRTYPVFHASELAPFEETDQFPSRRSMLPPTMDGEVDVDDIVDHREMPVPRPSGRGRPPKRKLQYRVRFRHHTDPKEDRWFTREELMQTAPQVVAHYEKLLQKGKRQID</sequence>
<evidence type="ECO:0000256" key="1">
    <source>
        <dbReference type="ARBA" id="ARBA00001936"/>
    </source>
</evidence>
<dbReference type="InterPro" id="IPR000999">
    <property type="entry name" value="RNase_III_dom"/>
</dbReference>
<dbReference type="GO" id="GO:0008270">
    <property type="term" value="F:zinc ion binding"/>
    <property type="evidence" value="ECO:0007669"/>
    <property type="project" value="UniProtKB-KW"/>
</dbReference>
<dbReference type="Pfam" id="PF17919">
    <property type="entry name" value="RT_RNaseH_2"/>
    <property type="match status" value="1"/>
</dbReference>
<dbReference type="GO" id="GO:0003723">
    <property type="term" value="F:RNA binding"/>
    <property type="evidence" value="ECO:0007669"/>
    <property type="project" value="UniProtKB-KW"/>
</dbReference>
<dbReference type="SUPFAM" id="SSF54160">
    <property type="entry name" value="Chromo domain-like"/>
    <property type="match status" value="1"/>
</dbReference>
<keyword evidence="6" id="KW-0378">Hydrolase</keyword>
<keyword evidence="8" id="KW-0694">RNA-binding</keyword>
<evidence type="ECO:0000256" key="6">
    <source>
        <dbReference type="ARBA" id="ARBA00022801"/>
    </source>
</evidence>
<feature type="region of interest" description="Disordered" evidence="10">
    <location>
        <begin position="23"/>
        <end position="49"/>
    </location>
</feature>
<evidence type="ECO:0000256" key="2">
    <source>
        <dbReference type="ARBA" id="ARBA00001946"/>
    </source>
</evidence>
<keyword evidence="4" id="KW-0479">Metal-binding</keyword>
<dbReference type="EMBL" id="BFEA01000276">
    <property type="protein sequence ID" value="GBG77752.1"/>
    <property type="molecule type" value="Genomic_DNA"/>
</dbReference>
<proteinExistence type="predicted"/>
<dbReference type="SUPFAM" id="SSF56672">
    <property type="entry name" value="DNA/RNA polymerases"/>
    <property type="match status" value="1"/>
</dbReference>
<keyword evidence="7" id="KW-0460">Magnesium</keyword>
<dbReference type="InterPro" id="IPR001878">
    <property type="entry name" value="Znf_CCHC"/>
</dbReference>